<dbReference type="Pfam" id="PF12833">
    <property type="entry name" value="HTH_18"/>
    <property type="match status" value="1"/>
</dbReference>
<reference evidence="11 12" key="1">
    <citation type="submission" date="2020-08" db="EMBL/GenBank/DDBJ databases">
        <title>Cohnella phylogeny.</title>
        <authorList>
            <person name="Dunlap C."/>
        </authorList>
    </citation>
    <scope>NUCLEOTIDE SEQUENCE [LARGE SCALE GENOMIC DNA]</scope>
    <source>
        <strain evidence="11 12">DSM 103658</strain>
    </source>
</reference>
<dbReference type="EMBL" id="JACJVN010000040">
    <property type="protein sequence ID" value="MBB6677922.1"/>
    <property type="molecule type" value="Genomic_DNA"/>
</dbReference>
<dbReference type="RefSeq" id="WP_185179200.1">
    <property type="nucleotide sequence ID" value="NZ_CBCSEP010000031.1"/>
</dbReference>
<feature type="modified residue" description="4-aspartylphosphate" evidence="8">
    <location>
        <position position="55"/>
    </location>
</feature>
<dbReference type="Gene3D" id="1.10.10.60">
    <property type="entry name" value="Homeodomain-like"/>
    <property type="match status" value="2"/>
</dbReference>
<dbReference type="PRINTS" id="PR00032">
    <property type="entry name" value="HTHARAC"/>
</dbReference>
<protein>
    <submittedName>
        <fullName evidence="11">Response regulator</fullName>
    </submittedName>
</protein>
<dbReference type="CDD" id="cd17536">
    <property type="entry name" value="REC_YesN-like"/>
    <property type="match status" value="1"/>
</dbReference>
<dbReference type="PROSITE" id="PS50110">
    <property type="entry name" value="RESPONSE_REGULATORY"/>
    <property type="match status" value="1"/>
</dbReference>
<comment type="subcellular location">
    <subcellularLocation>
        <location evidence="1">Cytoplasm</location>
    </subcellularLocation>
</comment>
<keyword evidence="4" id="KW-0902">Two-component regulatory system</keyword>
<evidence type="ECO:0000256" key="3">
    <source>
        <dbReference type="ARBA" id="ARBA00022553"/>
    </source>
</evidence>
<dbReference type="SMART" id="SM00342">
    <property type="entry name" value="HTH_ARAC"/>
    <property type="match status" value="1"/>
</dbReference>
<evidence type="ECO:0000256" key="2">
    <source>
        <dbReference type="ARBA" id="ARBA00022490"/>
    </source>
</evidence>
<dbReference type="InterPro" id="IPR001789">
    <property type="entry name" value="Sig_transdc_resp-reg_receiver"/>
</dbReference>
<dbReference type="SUPFAM" id="SSF52172">
    <property type="entry name" value="CheY-like"/>
    <property type="match status" value="1"/>
</dbReference>
<dbReference type="InterPro" id="IPR009057">
    <property type="entry name" value="Homeodomain-like_sf"/>
</dbReference>
<evidence type="ECO:0000256" key="1">
    <source>
        <dbReference type="ARBA" id="ARBA00004496"/>
    </source>
</evidence>
<evidence type="ECO:0000256" key="7">
    <source>
        <dbReference type="ARBA" id="ARBA00023163"/>
    </source>
</evidence>
<dbReference type="Pfam" id="PF00072">
    <property type="entry name" value="Response_reg"/>
    <property type="match status" value="1"/>
</dbReference>
<sequence>MYSVLIVDDEPWVAYGIRALIDWDSLGFSIIGEAHNGEQALELITERKPSVVISDIRMPKLNGIELLESISKMGLHTKVVFISGYAEFEYAQQAITFGAYAYLLKQVRKQELTDTLLRLKKELINKKNGRKELDLLLEDLFDLFRPSSTITIGNFLTNRGINFKYSNYRFISSLYPQSTEWEVGDELDADDPEPTIQWICFRTGQRKLTYLVNYDEAIHPYAHLDVISTKLAEAEFIGISSIGLYSSMIGKLYEESDIAAATSKLWHDQRETEYQASDYLNALVKTIYQIELNVKEQRHQHIKQALDDLCSECKERRIMLDQLSITYNQIVSLFYKYYGDCERTQGIEYMSYSQMANSINSVEQLFDRFKEVFDQHPSEEMLISNDAVKKIIRYLDANFTEDISLGEWAKHFNVSIGYLSAQIKKETGTTYLDHIVSKRLNKAKELLASTTLTVQEVVERVGYKDYFHFTKLFKKKYGITPSKYRKL</sequence>
<evidence type="ECO:0000259" key="9">
    <source>
        <dbReference type="PROSITE" id="PS01124"/>
    </source>
</evidence>
<proteinExistence type="predicted"/>
<dbReference type="PROSITE" id="PS01124">
    <property type="entry name" value="HTH_ARAC_FAMILY_2"/>
    <property type="match status" value="1"/>
</dbReference>
<dbReference type="GO" id="GO:0000160">
    <property type="term" value="P:phosphorelay signal transduction system"/>
    <property type="evidence" value="ECO:0007669"/>
    <property type="project" value="UniProtKB-KW"/>
</dbReference>
<evidence type="ECO:0000313" key="11">
    <source>
        <dbReference type="EMBL" id="MBB6677922.1"/>
    </source>
</evidence>
<keyword evidence="5" id="KW-0805">Transcription regulation</keyword>
<dbReference type="Proteomes" id="UP000574133">
    <property type="component" value="Unassembled WGS sequence"/>
</dbReference>
<dbReference type="PANTHER" id="PTHR42713">
    <property type="entry name" value="HISTIDINE KINASE-RELATED"/>
    <property type="match status" value="1"/>
</dbReference>
<gene>
    <name evidence="11" type="ORF">H4Q31_11365</name>
</gene>
<organism evidence="11 12">
    <name type="scientific">Cohnella lubricantis</name>
    <dbReference type="NCBI Taxonomy" id="2163172"/>
    <lineage>
        <taxon>Bacteria</taxon>
        <taxon>Bacillati</taxon>
        <taxon>Bacillota</taxon>
        <taxon>Bacilli</taxon>
        <taxon>Bacillales</taxon>
        <taxon>Paenibacillaceae</taxon>
        <taxon>Cohnella</taxon>
    </lineage>
</organism>
<accession>A0A841TAB2</accession>
<evidence type="ECO:0000256" key="5">
    <source>
        <dbReference type="ARBA" id="ARBA00023015"/>
    </source>
</evidence>
<keyword evidence="12" id="KW-1185">Reference proteome</keyword>
<evidence type="ECO:0000313" key="12">
    <source>
        <dbReference type="Proteomes" id="UP000574133"/>
    </source>
</evidence>
<dbReference type="GO" id="GO:0005737">
    <property type="term" value="C:cytoplasm"/>
    <property type="evidence" value="ECO:0007669"/>
    <property type="project" value="UniProtKB-SubCell"/>
</dbReference>
<evidence type="ECO:0000259" key="10">
    <source>
        <dbReference type="PROSITE" id="PS50110"/>
    </source>
</evidence>
<dbReference type="InterPro" id="IPR018060">
    <property type="entry name" value="HTH_AraC"/>
</dbReference>
<dbReference type="SMART" id="SM00448">
    <property type="entry name" value="REC"/>
    <property type="match status" value="1"/>
</dbReference>
<keyword evidence="2" id="KW-0963">Cytoplasm</keyword>
<evidence type="ECO:0000256" key="8">
    <source>
        <dbReference type="PROSITE-ProRule" id="PRU00169"/>
    </source>
</evidence>
<dbReference type="Gene3D" id="3.40.50.2300">
    <property type="match status" value="1"/>
</dbReference>
<dbReference type="InterPro" id="IPR020449">
    <property type="entry name" value="Tscrpt_reg_AraC-type_HTH"/>
</dbReference>
<feature type="domain" description="HTH araC/xylS-type" evidence="9">
    <location>
        <begin position="389"/>
        <end position="487"/>
    </location>
</feature>
<dbReference type="GO" id="GO:0003700">
    <property type="term" value="F:DNA-binding transcription factor activity"/>
    <property type="evidence" value="ECO:0007669"/>
    <property type="project" value="InterPro"/>
</dbReference>
<dbReference type="GO" id="GO:0043565">
    <property type="term" value="F:sequence-specific DNA binding"/>
    <property type="evidence" value="ECO:0007669"/>
    <property type="project" value="InterPro"/>
</dbReference>
<dbReference type="InterPro" id="IPR011006">
    <property type="entry name" value="CheY-like_superfamily"/>
</dbReference>
<dbReference type="AlphaFoldDB" id="A0A841TAB2"/>
<feature type="domain" description="Response regulatory" evidence="10">
    <location>
        <begin position="3"/>
        <end position="120"/>
    </location>
</feature>
<keyword evidence="6" id="KW-0238">DNA-binding</keyword>
<keyword evidence="3 8" id="KW-0597">Phosphoprotein</keyword>
<evidence type="ECO:0000256" key="6">
    <source>
        <dbReference type="ARBA" id="ARBA00023125"/>
    </source>
</evidence>
<dbReference type="InterPro" id="IPR051552">
    <property type="entry name" value="HptR"/>
</dbReference>
<dbReference type="SUPFAM" id="SSF46689">
    <property type="entry name" value="Homeodomain-like"/>
    <property type="match status" value="2"/>
</dbReference>
<name>A0A841TAB2_9BACL</name>
<dbReference type="PANTHER" id="PTHR42713:SF3">
    <property type="entry name" value="TRANSCRIPTIONAL REGULATORY PROTEIN HPTR"/>
    <property type="match status" value="1"/>
</dbReference>
<keyword evidence="7" id="KW-0804">Transcription</keyword>
<evidence type="ECO:0000256" key="4">
    <source>
        <dbReference type="ARBA" id="ARBA00023012"/>
    </source>
</evidence>
<comment type="caution">
    <text evidence="11">The sequence shown here is derived from an EMBL/GenBank/DDBJ whole genome shotgun (WGS) entry which is preliminary data.</text>
</comment>